<dbReference type="GO" id="GO:0000155">
    <property type="term" value="F:phosphorelay sensor kinase activity"/>
    <property type="evidence" value="ECO:0007669"/>
    <property type="project" value="InterPro"/>
</dbReference>
<dbReference type="InterPro" id="IPR001932">
    <property type="entry name" value="PPM-type_phosphatase-like_dom"/>
</dbReference>
<dbReference type="InterPro" id="IPR004358">
    <property type="entry name" value="Sig_transdc_His_kin-like_C"/>
</dbReference>
<dbReference type="GO" id="GO:0009927">
    <property type="term" value="F:histidine phosphotransfer kinase activity"/>
    <property type="evidence" value="ECO:0007669"/>
    <property type="project" value="TreeGrafter"/>
</dbReference>
<dbReference type="Pfam" id="PF13581">
    <property type="entry name" value="HATPase_c_2"/>
    <property type="match status" value="1"/>
</dbReference>
<evidence type="ECO:0000259" key="8">
    <source>
        <dbReference type="PROSITE" id="PS50110"/>
    </source>
</evidence>
<dbReference type="Pfam" id="PF00072">
    <property type="entry name" value="Response_reg"/>
    <property type="match status" value="3"/>
</dbReference>
<dbReference type="SUPFAM" id="SSF55785">
    <property type="entry name" value="PYP-like sensor domain (PAS domain)"/>
    <property type="match status" value="2"/>
</dbReference>
<evidence type="ECO:0000256" key="1">
    <source>
        <dbReference type="ARBA" id="ARBA00000085"/>
    </source>
</evidence>
<keyword evidence="5" id="KW-0418">Kinase</keyword>
<evidence type="ECO:0000256" key="6">
    <source>
        <dbReference type="PROSITE-ProRule" id="PRU00169"/>
    </source>
</evidence>
<dbReference type="CDD" id="cd00130">
    <property type="entry name" value="PAS"/>
    <property type="match status" value="2"/>
</dbReference>
<dbReference type="SUPFAM" id="SSF81606">
    <property type="entry name" value="PP2C-like"/>
    <property type="match status" value="1"/>
</dbReference>
<dbReference type="RefSeq" id="WP_316412029.1">
    <property type="nucleotide sequence ID" value="NZ_AP027080.1"/>
</dbReference>
<feature type="domain" description="Response regulatory" evidence="8">
    <location>
        <begin position="610"/>
        <end position="726"/>
    </location>
</feature>
<dbReference type="Gene3D" id="3.60.40.10">
    <property type="entry name" value="PPM-type phosphatase domain"/>
    <property type="match status" value="1"/>
</dbReference>
<dbReference type="AlphaFoldDB" id="A0AA48GL41"/>
<dbReference type="GO" id="GO:0005886">
    <property type="term" value="C:plasma membrane"/>
    <property type="evidence" value="ECO:0007669"/>
    <property type="project" value="TreeGrafter"/>
</dbReference>
<comment type="caution">
    <text evidence="6">Lacks conserved residue(s) required for the propagation of feature annotation.</text>
</comment>
<dbReference type="Gene3D" id="3.40.50.2300">
    <property type="match status" value="3"/>
</dbReference>
<evidence type="ECO:0000313" key="11">
    <source>
        <dbReference type="EMBL" id="BDU73377.1"/>
    </source>
</evidence>
<comment type="catalytic activity">
    <reaction evidence="1">
        <text>ATP + protein L-histidine = ADP + protein N-phospho-L-histidine.</text>
        <dbReference type="EC" id="2.7.13.3"/>
    </reaction>
</comment>
<dbReference type="InterPro" id="IPR001789">
    <property type="entry name" value="Sig_transdc_resp-reg_receiver"/>
</dbReference>
<reference evidence="12" key="1">
    <citation type="journal article" date="2023" name="Int. J. Syst. Evol. Microbiol.">
        <title>Mesoterricola silvestris gen. nov., sp. nov., Mesoterricola sediminis sp. nov., Geothrix oryzae sp. nov., Geothrix edaphica sp. nov., Geothrix rubra sp. nov., and Geothrix limicola sp. nov., six novel members of Acidobacteriota isolated from soils.</title>
        <authorList>
            <person name="Itoh H."/>
            <person name="Sugisawa Y."/>
            <person name="Mise K."/>
            <person name="Xu Z."/>
            <person name="Kuniyasu M."/>
            <person name="Ushijima N."/>
            <person name="Kawano K."/>
            <person name="Kobayashi E."/>
            <person name="Shiratori Y."/>
            <person name="Masuda Y."/>
            <person name="Senoo K."/>
        </authorList>
    </citation>
    <scope>NUCLEOTIDE SEQUENCE [LARGE SCALE GENOMIC DNA]</scope>
    <source>
        <strain evidence="12">W79</strain>
    </source>
</reference>
<dbReference type="PANTHER" id="PTHR43047">
    <property type="entry name" value="TWO-COMPONENT HISTIDINE PROTEIN KINASE"/>
    <property type="match status" value="1"/>
</dbReference>
<evidence type="ECO:0000259" key="10">
    <source>
        <dbReference type="PROSITE" id="PS50113"/>
    </source>
</evidence>
<keyword evidence="12" id="KW-1185">Reference proteome</keyword>
<dbReference type="InterPro" id="IPR000014">
    <property type="entry name" value="PAS"/>
</dbReference>
<dbReference type="Gene3D" id="1.10.287.130">
    <property type="match status" value="1"/>
</dbReference>
<dbReference type="InterPro" id="IPR035965">
    <property type="entry name" value="PAS-like_dom_sf"/>
</dbReference>
<dbReference type="NCBIfam" id="TIGR00229">
    <property type="entry name" value="sensory_box"/>
    <property type="match status" value="1"/>
</dbReference>
<dbReference type="CDD" id="cd00156">
    <property type="entry name" value="REC"/>
    <property type="match status" value="2"/>
</dbReference>
<dbReference type="InterPro" id="IPR036890">
    <property type="entry name" value="HATPase_C_sf"/>
</dbReference>
<dbReference type="PROSITE" id="PS50110">
    <property type="entry name" value="RESPONSE_REGULATORY"/>
    <property type="match status" value="3"/>
</dbReference>
<feature type="modified residue" description="4-aspartylphosphate" evidence="6">
    <location>
        <position position="661"/>
    </location>
</feature>
<dbReference type="KEGG" id="msil:METEAL_25510"/>
<keyword evidence="4" id="KW-0808">Transferase</keyword>
<dbReference type="InterPro" id="IPR036457">
    <property type="entry name" value="PPM-type-like_dom_sf"/>
</dbReference>
<feature type="modified residue" description="4-aspartylphosphate" evidence="6">
    <location>
        <position position="800"/>
    </location>
</feature>
<accession>A0AA48GL41</accession>
<evidence type="ECO:0000256" key="2">
    <source>
        <dbReference type="ARBA" id="ARBA00012438"/>
    </source>
</evidence>
<dbReference type="InterPro" id="IPR003661">
    <property type="entry name" value="HisK_dim/P_dom"/>
</dbReference>
<dbReference type="SMART" id="SM00331">
    <property type="entry name" value="PP2C_SIG"/>
    <property type="match status" value="1"/>
</dbReference>
<dbReference type="PROSITE" id="PS50113">
    <property type="entry name" value="PAC"/>
    <property type="match status" value="1"/>
</dbReference>
<feature type="domain" description="Response regulatory" evidence="8">
    <location>
        <begin position="4"/>
        <end position="120"/>
    </location>
</feature>
<proteinExistence type="predicted"/>
<dbReference type="Gene3D" id="3.30.450.20">
    <property type="entry name" value="PAS domain"/>
    <property type="match status" value="2"/>
</dbReference>
<dbReference type="InterPro" id="IPR013656">
    <property type="entry name" value="PAS_4"/>
</dbReference>
<organism evidence="11 12">
    <name type="scientific">Mesoterricola silvestris</name>
    <dbReference type="NCBI Taxonomy" id="2927979"/>
    <lineage>
        <taxon>Bacteria</taxon>
        <taxon>Pseudomonadati</taxon>
        <taxon>Acidobacteriota</taxon>
        <taxon>Holophagae</taxon>
        <taxon>Holophagales</taxon>
        <taxon>Holophagaceae</taxon>
        <taxon>Mesoterricola</taxon>
    </lineage>
</organism>
<feature type="domain" description="PAC" evidence="10">
    <location>
        <begin position="316"/>
        <end position="370"/>
    </location>
</feature>
<name>A0AA48GL41_9BACT</name>
<dbReference type="InterPro" id="IPR003594">
    <property type="entry name" value="HATPase_dom"/>
</dbReference>
<dbReference type="InterPro" id="IPR036097">
    <property type="entry name" value="HisK_dim/P_sf"/>
</dbReference>
<dbReference type="InterPro" id="IPR000700">
    <property type="entry name" value="PAS-assoc_C"/>
</dbReference>
<protein>
    <recommendedName>
        <fullName evidence="2">histidine kinase</fullName>
        <ecNumber evidence="2">2.7.13.3</ecNumber>
    </recommendedName>
</protein>
<dbReference type="SUPFAM" id="SSF47384">
    <property type="entry name" value="Homodimeric domain of signal transducing histidine kinase"/>
    <property type="match status" value="1"/>
</dbReference>
<evidence type="ECO:0000259" key="9">
    <source>
        <dbReference type="PROSITE" id="PS50112"/>
    </source>
</evidence>
<evidence type="ECO:0000256" key="4">
    <source>
        <dbReference type="ARBA" id="ARBA00022679"/>
    </source>
</evidence>
<dbReference type="PANTHER" id="PTHR43047:SF72">
    <property type="entry name" value="OSMOSENSING HISTIDINE PROTEIN KINASE SLN1"/>
    <property type="match status" value="1"/>
</dbReference>
<dbReference type="Pfam" id="PF07228">
    <property type="entry name" value="SpoIIE"/>
    <property type="match status" value="1"/>
</dbReference>
<feature type="domain" description="Response regulatory" evidence="8">
    <location>
        <begin position="749"/>
        <end position="865"/>
    </location>
</feature>
<dbReference type="SMART" id="SM00387">
    <property type="entry name" value="HATPase_c"/>
    <property type="match status" value="1"/>
</dbReference>
<dbReference type="Pfam" id="PF13426">
    <property type="entry name" value="PAS_9"/>
    <property type="match status" value="1"/>
</dbReference>
<evidence type="ECO:0000256" key="5">
    <source>
        <dbReference type="ARBA" id="ARBA00022777"/>
    </source>
</evidence>
<dbReference type="InterPro" id="IPR011006">
    <property type="entry name" value="CheY-like_superfamily"/>
</dbReference>
<dbReference type="EC" id="2.7.13.3" evidence="2"/>
<dbReference type="SUPFAM" id="SSF55874">
    <property type="entry name" value="ATPase domain of HSP90 chaperone/DNA topoisomerase II/histidine kinase"/>
    <property type="match status" value="2"/>
</dbReference>
<dbReference type="PRINTS" id="PR00344">
    <property type="entry name" value="BCTRLSENSOR"/>
</dbReference>
<dbReference type="PROSITE" id="PS50112">
    <property type="entry name" value="PAS"/>
    <property type="match status" value="2"/>
</dbReference>
<dbReference type="Pfam" id="PF08448">
    <property type="entry name" value="PAS_4"/>
    <property type="match status" value="1"/>
</dbReference>
<evidence type="ECO:0000259" key="7">
    <source>
        <dbReference type="PROSITE" id="PS50109"/>
    </source>
</evidence>
<dbReference type="Pfam" id="PF02518">
    <property type="entry name" value="HATPase_c"/>
    <property type="match status" value="1"/>
</dbReference>
<dbReference type="SMART" id="SM00388">
    <property type="entry name" value="HisKA"/>
    <property type="match status" value="1"/>
</dbReference>
<sequence>MHVKLLLVENSEAQAQVVLRPLREAGFEVAAERVASSQDLRAALDRETFDLVLCQHALPGLSYTKVLSDLLAKAPSLPCIVLAALGDEDLVSRALRLGARDFISMGRLSRLPQAVRRELAHGPRRGEAAPAPEPPETGLLEDLMDEAYGLHEVIFDAQGEPADFRFVRLNPAYERLTGITAPEVIGRSALELFPDISRDWIRKFGAVALSGQPLAVDDYRSLRGRTFAGLAFCPQPGHFAVLFNDVTAAQDLETTKERLATAVEQINEGIFIADLAGTLLYVNPALERILGTGPGAALGQPVAKILPGLPLEDPGAEWQGRFPGLPGDGRAQILECTLAPVRDASGRPASRVGIVHDVTREVDTERSLRQMEKMKALAEVAGGVSHDFNNLLAAILSATELIEWQLAADSPIRLKLQVIYQAVTRAGELNRQILAFSRTPEEKSESLDLSLVVKEAIQLVRSTFPATVQVRSALAAGLWTRGNASQLHQVVMNLSINALQAMLPAGGTLEFTLEAPEEGTALLTVKDSGCGMDPAVLERVFEPFFTTKERTEGKGLGLSVVHGIVHAHGGSITVRSEPGQGSVFQVALPCRIPEAPAALGSAGEPTGHERILFVDDEEVLSALGKQGLQMLGYRVTSRSDAQEALEEVTHHPQDFDLLVTDLSMPNMSGVELTQKIRRIRPDLPAILITGAFQDPVPLEGMATPFAQVLLKPVTILDMAKAVRKVMSLRPAPPARAEAPAEPRAEGASVILLAEDSQTTRSLLRSWLVKAGYAVDEARDGQEAWEALERNPGRYSILVTDIVMPRMDGLRLSGKVRGLDASIPILMLSSTDDAESVKEALHLHVSEFLTKPFESAMLVATVERLCADQATRVKVMRSHETAQAVRMAQRAMEAIPEKGMPIYSISEPLTDAGGDVFRAFRREDGSIFFAIADVAGHSVISSYAVAAYLGMLTNFLATDLDLRALAFKLNRAIQAGPFAEVPICGLFGHWNPATGRIHLLNAGIPHALWHRATRGATRAIAINGAPLGILDEPIVEEKVVILAPGDRLLLGSDGFFDALSADGTAFVDLAGPIWENLRGTDIFQAINLVSAAARAHAGGSFGDDLLVVALEQPPLAADPDGLGLDLPADLGAIDGACDQLEAFLDSRGWEAPPGGQGRYDTLLAVREALSNAILHGCAGDGAASVHLSARKVPGNGFRIAVVDAGQGFDLGAHTPPDTASSERGRGIPLMQFFADRVAMVGGELAMDFHQTNTSFVD</sequence>
<evidence type="ECO:0000313" key="12">
    <source>
        <dbReference type="Proteomes" id="UP001238179"/>
    </source>
</evidence>
<dbReference type="SUPFAM" id="SSF52172">
    <property type="entry name" value="CheY-like"/>
    <property type="match status" value="3"/>
</dbReference>
<dbReference type="PROSITE" id="PS50109">
    <property type="entry name" value="HIS_KIN"/>
    <property type="match status" value="1"/>
</dbReference>
<gene>
    <name evidence="11" type="ORF">METEAL_25510</name>
</gene>
<keyword evidence="3 6" id="KW-0597">Phosphoprotein</keyword>
<feature type="domain" description="PAS" evidence="9">
    <location>
        <begin position="153"/>
        <end position="212"/>
    </location>
</feature>
<dbReference type="CDD" id="cd00082">
    <property type="entry name" value="HisKA"/>
    <property type="match status" value="1"/>
</dbReference>
<feature type="domain" description="Histidine kinase" evidence="7">
    <location>
        <begin position="383"/>
        <end position="592"/>
    </location>
</feature>
<dbReference type="InterPro" id="IPR005467">
    <property type="entry name" value="His_kinase_dom"/>
</dbReference>
<dbReference type="SMART" id="SM00448">
    <property type="entry name" value="REC"/>
    <property type="match status" value="3"/>
</dbReference>
<feature type="domain" description="PAS" evidence="9">
    <location>
        <begin position="255"/>
        <end position="300"/>
    </location>
</feature>
<dbReference type="Gene3D" id="3.30.565.10">
    <property type="entry name" value="Histidine kinase-like ATPase, C-terminal domain"/>
    <property type="match status" value="2"/>
</dbReference>
<dbReference type="EMBL" id="AP027080">
    <property type="protein sequence ID" value="BDU73377.1"/>
    <property type="molecule type" value="Genomic_DNA"/>
</dbReference>
<dbReference type="CDD" id="cd16936">
    <property type="entry name" value="HATPase_RsbW-like"/>
    <property type="match status" value="1"/>
</dbReference>
<dbReference type="SMART" id="SM00091">
    <property type="entry name" value="PAS"/>
    <property type="match status" value="2"/>
</dbReference>
<evidence type="ECO:0000256" key="3">
    <source>
        <dbReference type="ARBA" id="ARBA00022553"/>
    </source>
</evidence>
<dbReference type="Proteomes" id="UP001238179">
    <property type="component" value="Chromosome"/>
</dbReference>